<dbReference type="AlphaFoldDB" id="A0A0F9EY08"/>
<name>A0A0F9EY08_9ZZZZ</name>
<evidence type="ECO:0000313" key="2">
    <source>
        <dbReference type="EMBL" id="KKL49885.1"/>
    </source>
</evidence>
<gene>
    <name evidence="2" type="ORF">LCGC14_2311000</name>
</gene>
<dbReference type="EMBL" id="LAZR01032797">
    <property type="protein sequence ID" value="KKL49885.1"/>
    <property type="molecule type" value="Genomic_DNA"/>
</dbReference>
<feature type="region of interest" description="Disordered" evidence="1">
    <location>
        <begin position="66"/>
        <end position="96"/>
    </location>
</feature>
<sequence length="96" mass="10927">EKSLLQKEDTQFTRRVSSGMLDSAKQMLTGHAPGVSTGITVADEPNRVAYDIFQVIRHQMAIDDDEHELSVHRQEPMQWSDQPLPEITKEEADHDL</sequence>
<organism evidence="2">
    <name type="scientific">marine sediment metagenome</name>
    <dbReference type="NCBI Taxonomy" id="412755"/>
    <lineage>
        <taxon>unclassified sequences</taxon>
        <taxon>metagenomes</taxon>
        <taxon>ecological metagenomes</taxon>
    </lineage>
</organism>
<feature type="non-terminal residue" evidence="2">
    <location>
        <position position="1"/>
    </location>
</feature>
<proteinExistence type="predicted"/>
<feature type="compositionally biased region" description="Basic and acidic residues" evidence="1">
    <location>
        <begin position="87"/>
        <end position="96"/>
    </location>
</feature>
<accession>A0A0F9EY08</accession>
<protein>
    <submittedName>
        <fullName evidence="2">Uncharacterized protein</fullName>
    </submittedName>
</protein>
<comment type="caution">
    <text evidence="2">The sequence shown here is derived from an EMBL/GenBank/DDBJ whole genome shotgun (WGS) entry which is preliminary data.</text>
</comment>
<reference evidence="2" key="1">
    <citation type="journal article" date="2015" name="Nature">
        <title>Complex archaea that bridge the gap between prokaryotes and eukaryotes.</title>
        <authorList>
            <person name="Spang A."/>
            <person name="Saw J.H."/>
            <person name="Jorgensen S.L."/>
            <person name="Zaremba-Niedzwiedzka K."/>
            <person name="Martijn J."/>
            <person name="Lind A.E."/>
            <person name="van Eijk R."/>
            <person name="Schleper C."/>
            <person name="Guy L."/>
            <person name="Ettema T.J."/>
        </authorList>
    </citation>
    <scope>NUCLEOTIDE SEQUENCE</scope>
</reference>
<evidence type="ECO:0000256" key="1">
    <source>
        <dbReference type="SAM" id="MobiDB-lite"/>
    </source>
</evidence>